<evidence type="ECO:0000256" key="2">
    <source>
        <dbReference type="SAM" id="MobiDB-lite"/>
    </source>
</evidence>
<dbReference type="SUPFAM" id="SSF55785">
    <property type="entry name" value="PYP-like sensor domain (PAS domain)"/>
    <property type="match status" value="1"/>
</dbReference>
<dbReference type="PANTHER" id="PTHR43156">
    <property type="entry name" value="STAGE II SPORULATION PROTEIN E-RELATED"/>
    <property type="match status" value="1"/>
</dbReference>
<dbReference type="InterPro" id="IPR013656">
    <property type="entry name" value="PAS_4"/>
</dbReference>
<name>A0ABV3DJE2_9ACTN</name>
<dbReference type="InterPro" id="IPR036457">
    <property type="entry name" value="PPM-type-like_dom_sf"/>
</dbReference>
<dbReference type="PANTHER" id="PTHR43156:SF2">
    <property type="entry name" value="STAGE II SPORULATION PROTEIN E"/>
    <property type="match status" value="1"/>
</dbReference>
<gene>
    <name evidence="4" type="ORF">AB0C36_20425</name>
</gene>
<dbReference type="SMART" id="SM00091">
    <property type="entry name" value="PAS"/>
    <property type="match status" value="1"/>
</dbReference>
<dbReference type="RefSeq" id="WP_358355959.1">
    <property type="nucleotide sequence ID" value="NZ_JBEZFP010000052.1"/>
</dbReference>
<protein>
    <submittedName>
        <fullName evidence="4">SpoIIE family protein phosphatase</fullName>
    </submittedName>
</protein>
<dbReference type="InterPro" id="IPR052016">
    <property type="entry name" value="Bact_Sigma-Reg"/>
</dbReference>
<evidence type="ECO:0000256" key="1">
    <source>
        <dbReference type="ARBA" id="ARBA00022801"/>
    </source>
</evidence>
<comment type="caution">
    <text evidence="4">The sequence shown here is derived from an EMBL/GenBank/DDBJ whole genome shotgun (WGS) entry which is preliminary data.</text>
</comment>
<dbReference type="EMBL" id="JBEZFP010000052">
    <property type="protein sequence ID" value="MEU8135869.1"/>
    <property type="molecule type" value="Genomic_DNA"/>
</dbReference>
<dbReference type="Gene3D" id="3.30.450.20">
    <property type="entry name" value="PAS domain"/>
    <property type="match status" value="1"/>
</dbReference>
<organism evidence="4 5">
    <name type="scientific">Streptodolium elevatio</name>
    <dbReference type="NCBI Taxonomy" id="3157996"/>
    <lineage>
        <taxon>Bacteria</taxon>
        <taxon>Bacillati</taxon>
        <taxon>Actinomycetota</taxon>
        <taxon>Actinomycetes</taxon>
        <taxon>Kitasatosporales</taxon>
        <taxon>Streptomycetaceae</taxon>
        <taxon>Streptodolium</taxon>
    </lineage>
</organism>
<dbReference type="InterPro" id="IPR001932">
    <property type="entry name" value="PPM-type_phosphatase-like_dom"/>
</dbReference>
<proteinExistence type="predicted"/>
<dbReference type="CDD" id="cd00130">
    <property type="entry name" value="PAS"/>
    <property type="match status" value="1"/>
</dbReference>
<evidence type="ECO:0000259" key="3">
    <source>
        <dbReference type="PROSITE" id="PS51746"/>
    </source>
</evidence>
<dbReference type="PROSITE" id="PS51746">
    <property type="entry name" value="PPM_2"/>
    <property type="match status" value="1"/>
</dbReference>
<dbReference type="Pfam" id="PF07228">
    <property type="entry name" value="SpoIIE"/>
    <property type="match status" value="1"/>
</dbReference>
<keyword evidence="5" id="KW-1185">Reference proteome</keyword>
<accession>A0ABV3DJE2</accession>
<dbReference type="SUPFAM" id="SSF81606">
    <property type="entry name" value="PP2C-like"/>
    <property type="match status" value="1"/>
</dbReference>
<dbReference type="SMART" id="SM00331">
    <property type="entry name" value="PP2C_SIG"/>
    <property type="match status" value="1"/>
</dbReference>
<reference evidence="4 5" key="1">
    <citation type="submission" date="2024-06" db="EMBL/GenBank/DDBJ databases">
        <title>The Natural Products Discovery Center: Release of the First 8490 Sequenced Strains for Exploring Actinobacteria Biosynthetic Diversity.</title>
        <authorList>
            <person name="Kalkreuter E."/>
            <person name="Kautsar S.A."/>
            <person name="Yang D."/>
            <person name="Bader C.D."/>
            <person name="Teijaro C.N."/>
            <person name="Fluegel L."/>
            <person name="Davis C.M."/>
            <person name="Simpson J.R."/>
            <person name="Lauterbach L."/>
            <person name="Steele A.D."/>
            <person name="Gui C."/>
            <person name="Meng S."/>
            <person name="Li G."/>
            <person name="Viehrig K."/>
            <person name="Ye F."/>
            <person name="Su P."/>
            <person name="Kiefer A.F."/>
            <person name="Nichols A."/>
            <person name="Cepeda A.J."/>
            <person name="Yan W."/>
            <person name="Fan B."/>
            <person name="Jiang Y."/>
            <person name="Adhikari A."/>
            <person name="Zheng C.-J."/>
            <person name="Schuster L."/>
            <person name="Cowan T.M."/>
            <person name="Smanski M.J."/>
            <person name="Chevrette M.G."/>
            <person name="De Carvalho L.P.S."/>
            <person name="Shen B."/>
        </authorList>
    </citation>
    <scope>NUCLEOTIDE SEQUENCE [LARGE SCALE GENOMIC DNA]</scope>
    <source>
        <strain evidence="4 5">NPDC048946</strain>
    </source>
</reference>
<dbReference type="InterPro" id="IPR000014">
    <property type="entry name" value="PAS"/>
</dbReference>
<keyword evidence="1" id="KW-0378">Hydrolase</keyword>
<evidence type="ECO:0000313" key="5">
    <source>
        <dbReference type="Proteomes" id="UP001551482"/>
    </source>
</evidence>
<dbReference type="Gene3D" id="3.60.40.10">
    <property type="entry name" value="PPM-type phosphatase domain"/>
    <property type="match status" value="1"/>
</dbReference>
<feature type="region of interest" description="Disordered" evidence="2">
    <location>
        <begin position="1"/>
        <end position="34"/>
    </location>
</feature>
<evidence type="ECO:0000313" key="4">
    <source>
        <dbReference type="EMBL" id="MEU8135869.1"/>
    </source>
</evidence>
<dbReference type="InterPro" id="IPR035965">
    <property type="entry name" value="PAS-like_dom_sf"/>
</dbReference>
<sequence>MSAPVHRPSDRPADSTPDSTTGTTARDPARAEAQAPRSLVDFEAVFEALPAGVALLTPDLVYIEANPAYLRLAQRSRDQLLGRYIFDVFPDNPNDQTATGTRNLKASLRRVATTAQRDAMAVQRYDTQRPSRPGTWDERYWSILNTPVFDSDGRLRWVLHRVEEVTELLRAQAGSGDDQARFLQAEVYTRARELQEVNNRLRKAHAREREVALVLQDAMLPTPVHRAGRHAAAVRYRPALGALNVCGDWYDLVDLPDGRTAVAVGDVVGHGLRAAAVMGQLRSALTAAVRIARGPAHALTALGLHAASVPGAESATAAVVLIDPVRRVLDYSSAGHLPPVLVGPDGTVAYLDRATDPPLGVRAEHGRSPQAKHPYREGSILTLYTDGLVERRGEDIDVGLTRLADALTLHRDLAPEQLADAVLADLVPSDSATDDIALVVLGL</sequence>
<dbReference type="Pfam" id="PF08448">
    <property type="entry name" value="PAS_4"/>
    <property type="match status" value="1"/>
</dbReference>
<feature type="domain" description="PPM-type phosphatase" evidence="3">
    <location>
        <begin position="233"/>
        <end position="443"/>
    </location>
</feature>
<dbReference type="Proteomes" id="UP001551482">
    <property type="component" value="Unassembled WGS sequence"/>
</dbReference>